<proteinExistence type="inferred from homology"/>
<feature type="non-terminal residue" evidence="5">
    <location>
        <position position="1"/>
    </location>
</feature>
<dbReference type="OMA" id="PEYHIRR"/>
<evidence type="ECO:0000256" key="1">
    <source>
        <dbReference type="ARBA" id="ARBA00006328"/>
    </source>
</evidence>
<dbReference type="STRING" id="413071.G9MVH4"/>
<feature type="domain" description="NmrA-like" evidence="4">
    <location>
        <begin position="5"/>
        <end position="74"/>
    </location>
</feature>
<dbReference type="Pfam" id="PF05368">
    <property type="entry name" value="NmrA"/>
    <property type="match status" value="1"/>
</dbReference>
<dbReference type="RefSeq" id="XP_013955793.1">
    <property type="nucleotide sequence ID" value="XM_014100318.1"/>
</dbReference>
<evidence type="ECO:0000313" key="6">
    <source>
        <dbReference type="Proteomes" id="UP000007115"/>
    </source>
</evidence>
<evidence type="ECO:0000259" key="4">
    <source>
        <dbReference type="Pfam" id="PF05368"/>
    </source>
</evidence>
<comment type="similarity">
    <text evidence="1">Belongs to the NmrA-type oxidoreductase family.</text>
</comment>
<dbReference type="InterPro" id="IPR051164">
    <property type="entry name" value="NmrA-like_oxidored"/>
</dbReference>
<keyword evidence="3" id="KW-0560">Oxidoreductase</keyword>
<feature type="non-terminal residue" evidence="5">
    <location>
        <position position="86"/>
    </location>
</feature>
<dbReference type="GeneID" id="25787464"/>
<dbReference type="InterPro" id="IPR008030">
    <property type="entry name" value="NmrA-like"/>
</dbReference>
<dbReference type="PANTHER" id="PTHR42748">
    <property type="entry name" value="NITROGEN METABOLITE REPRESSION PROTEIN NMRA FAMILY MEMBER"/>
    <property type="match status" value="1"/>
</dbReference>
<protein>
    <recommendedName>
        <fullName evidence="4">NmrA-like domain-containing protein</fullName>
    </recommendedName>
</protein>
<dbReference type="OrthoDB" id="300709at2759"/>
<accession>G9MVH4</accession>
<sequence>LRKIATVIGVTGDQGGAVTAALLQNPEYHIRRVTSNPDSIASKAFEATRIGIVKGNLDNEASLRAAFEGSYIIIDIADFVPGYVAH</sequence>
<evidence type="ECO:0000256" key="2">
    <source>
        <dbReference type="ARBA" id="ARBA00022857"/>
    </source>
</evidence>
<dbReference type="HOGENOM" id="CLU_2503871_0_0_1"/>
<organism evidence="5 6">
    <name type="scientific">Hypocrea virens (strain Gv29-8 / FGSC 10586)</name>
    <name type="common">Gliocladium virens</name>
    <name type="synonym">Trichoderma virens</name>
    <dbReference type="NCBI Taxonomy" id="413071"/>
    <lineage>
        <taxon>Eukaryota</taxon>
        <taxon>Fungi</taxon>
        <taxon>Dikarya</taxon>
        <taxon>Ascomycota</taxon>
        <taxon>Pezizomycotina</taxon>
        <taxon>Sordariomycetes</taxon>
        <taxon>Hypocreomycetidae</taxon>
        <taxon>Hypocreales</taxon>
        <taxon>Hypocreaceae</taxon>
        <taxon>Trichoderma</taxon>
    </lineage>
</organism>
<dbReference type="InParanoid" id="G9MVH4"/>
<evidence type="ECO:0000313" key="5">
    <source>
        <dbReference type="EMBL" id="EHK21600.1"/>
    </source>
</evidence>
<dbReference type="Proteomes" id="UP000007115">
    <property type="component" value="Unassembled WGS sequence"/>
</dbReference>
<reference evidence="5 6" key="1">
    <citation type="journal article" date="2011" name="Genome Biol.">
        <title>Comparative genome sequence analysis underscores mycoparasitism as the ancestral life style of Trichoderma.</title>
        <authorList>
            <person name="Kubicek C.P."/>
            <person name="Herrera-Estrella A."/>
            <person name="Seidl-Seiboth V."/>
            <person name="Martinez D.A."/>
            <person name="Druzhinina I.S."/>
            <person name="Thon M."/>
            <person name="Zeilinger S."/>
            <person name="Casas-Flores S."/>
            <person name="Horwitz B.A."/>
            <person name="Mukherjee P.K."/>
            <person name="Mukherjee M."/>
            <person name="Kredics L."/>
            <person name="Alcaraz L.D."/>
            <person name="Aerts A."/>
            <person name="Antal Z."/>
            <person name="Atanasova L."/>
            <person name="Cervantes-Badillo M.G."/>
            <person name="Challacombe J."/>
            <person name="Chertkov O."/>
            <person name="McCluskey K."/>
            <person name="Coulpier F."/>
            <person name="Deshpande N."/>
            <person name="von Doehren H."/>
            <person name="Ebbole D.J."/>
            <person name="Esquivel-Naranjo E.U."/>
            <person name="Fekete E."/>
            <person name="Flipphi M."/>
            <person name="Glaser F."/>
            <person name="Gomez-Rodriguez E.Y."/>
            <person name="Gruber S."/>
            <person name="Han C."/>
            <person name="Henrissat B."/>
            <person name="Hermosa R."/>
            <person name="Hernandez-Onate M."/>
            <person name="Karaffa L."/>
            <person name="Kosti I."/>
            <person name="Le Crom S."/>
            <person name="Lindquist E."/>
            <person name="Lucas S."/>
            <person name="Luebeck M."/>
            <person name="Luebeck P.S."/>
            <person name="Margeot A."/>
            <person name="Metz B."/>
            <person name="Misra M."/>
            <person name="Nevalainen H."/>
            <person name="Omann M."/>
            <person name="Packer N."/>
            <person name="Perrone G."/>
            <person name="Uresti-Rivera E.E."/>
            <person name="Salamov A."/>
            <person name="Schmoll M."/>
            <person name="Seiboth B."/>
            <person name="Shapiro H."/>
            <person name="Sukno S."/>
            <person name="Tamayo-Ramos J.A."/>
            <person name="Tisch D."/>
            <person name="Wiest A."/>
            <person name="Wilkinson H.H."/>
            <person name="Zhang M."/>
            <person name="Coutinho P.M."/>
            <person name="Kenerley C.M."/>
            <person name="Monte E."/>
            <person name="Baker S.E."/>
            <person name="Grigoriev I.V."/>
        </authorList>
    </citation>
    <scope>NUCLEOTIDE SEQUENCE [LARGE SCALE GENOMIC DNA]</scope>
    <source>
        <strain evidence="6">Gv29-8 / FGSC 10586</strain>
    </source>
</reference>
<dbReference type="GO" id="GO:0005634">
    <property type="term" value="C:nucleus"/>
    <property type="evidence" value="ECO:0007669"/>
    <property type="project" value="TreeGrafter"/>
</dbReference>
<dbReference type="InterPro" id="IPR036291">
    <property type="entry name" value="NAD(P)-bd_dom_sf"/>
</dbReference>
<keyword evidence="6" id="KW-1185">Reference proteome</keyword>
<keyword evidence="2" id="KW-0521">NADP</keyword>
<gene>
    <name evidence="5" type="ORF">TRIVIDRAFT_129470</name>
</gene>
<name>G9MVH4_HYPVG</name>
<dbReference type="PANTHER" id="PTHR42748:SF30">
    <property type="entry name" value="NMRA-LIKE DOMAIN-CONTAINING PROTEIN"/>
    <property type="match status" value="1"/>
</dbReference>
<dbReference type="GO" id="GO:0016491">
    <property type="term" value="F:oxidoreductase activity"/>
    <property type="evidence" value="ECO:0007669"/>
    <property type="project" value="UniProtKB-KW"/>
</dbReference>
<dbReference type="Gene3D" id="3.40.50.720">
    <property type="entry name" value="NAD(P)-binding Rossmann-like Domain"/>
    <property type="match status" value="1"/>
</dbReference>
<dbReference type="EMBL" id="ABDF02000069">
    <property type="protein sequence ID" value="EHK21600.1"/>
    <property type="molecule type" value="Genomic_DNA"/>
</dbReference>
<dbReference type="SUPFAM" id="SSF51735">
    <property type="entry name" value="NAD(P)-binding Rossmann-fold domains"/>
    <property type="match status" value="1"/>
</dbReference>
<evidence type="ECO:0000256" key="3">
    <source>
        <dbReference type="ARBA" id="ARBA00023002"/>
    </source>
</evidence>
<dbReference type="VEuPathDB" id="FungiDB:TRIVIDRAFT_129470"/>
<comment type="caution">
    <text evidence="5">The sequence shown here is derived from an EMBL/GenBank/DDBJ whole genome shotgun (WGS) entry which is preliminary data.</text>
</comment>
<dbReference type="AlphaFoldDB" id="G9MVH4"/>